<organism evidence="2 3">
    <name type="scientific">Streptomyces kronopolitis</name>
    <dbReference type="NCBI Taxonomy" id="1612435"/>
    <lineage>
        <taxon>Bacteria</taxon>
        <taxon>Bacillati</taxon>
        <taxon>Actinomycetota</taxon>
        <taxon>Actinomycetes</taxon>
        <taxon>Kitasatosporales</taxon>
        <taxon>Streptomycetaceae</taxon>
        <taxon>Streptomyces</taxon>
    </lineage>
</organism>
<name>A0ABQ2JM48_9ACTN</name>
<gene>
    <name evidence="2" type="ORF">GCM10012285_37740</name>
</gene>
<evidence type="ECO:0000313" key="2">
    <source>
        <dbReference type="EMBL" id="GGN49520.1"/>
    </source>
</evidence>
<reference evidence="3" key="1">
    <citation type="journal article" date="2019" name="Int. J. Syst. Evol. Microbiol.">
        <title>The Global Catalogue of Microorganisms (GCM) 10K type strain sequencing project: providing services to taxonomists for standard genome sequencing and annotation.</title>
        <authorList>
            <consortium name="The Broad Institute Genomics Platform"/>
            <consortium name="The Broad Institute Genome Sequencing Center for Infectious Disease"/>
            <person name="Wu L."/>
            <person name="Ma J."/>
        </authorList>
    </citation>
    <scope>NUCLEOTIDE SEQUENCE [LARGE SCALE GENOMIC DNA]</scope>
    <source>
        <strain evidence="3">CGMCC 4.7323</strain>
    </source>
</reference>
<accession>A0ABQ2JM48</accession>
<feature type="region of interest" description="Disordered" evidence="1">
    <location>
        <begin position="260"/>
        <end position="279"/>
    </location>
</feature>
<dbReference type="Proteomes" id="UP000600080">
    <property type="component" value="Unassembled WGS sequence"/>
</dbReference>
<keyword evidence="3" id="KW-1185">Reference proteome</keyword>
<proteinExistence type="predicted"/>
<dbReference type="RefSeq" id="WP_189099543.1">
    <property type="nucleotide sequence ID" value="NZ_BMND01000015.1"/>
</dbReference>
<protein>
    <recommendedName>
        <fullName evidence="4">Sugar ABC transporter permease</fullName>
    </recommendedName>
</protein>
<sequence>MGALRAAGARGEADWAGRALAAVLERVAVTADEVGARFPLYADPCTGAWKTTARGSWTGGCWAGLLWLRALSSGAPEDRAAAARCTGRLGHWVEQDTATRGLVLWYGTALAAGPGGDGAAAALRDRAARACLAAYEPEWGVVPWGGAFGGPRLLARADGVPGLVPLLAGAPGGGRDAAHGHLTRHLALCLAEDPPRPAWQALPDGTWAAYDEPAPGWSRTAGWLLLGIADGLSHLPESGLWETAGRLVALRTAPGAALVPPAQDGPPGAGPAPGPPDTSAAAIEAVAALKLAALARAAGRGAEGARLAGWGRRILHRLSVAHLSPTGALRDGCYDAARGLATGHELVWGDFFFAWGLALLTGLVAPDTM</sequence>
<evidence type="ECO:0000256" key="1">
    <source>
        <dbReference type="SAM" id="MobiDB-lite"/>
    </source>
</evidence>
<dbReference type="GeneID" id="301549505"/>
<dbReference type="InterPro" id="IPR008928">
    <property type="entry name" value="6-hairpin_glycosidase_sf"/>
</dbReference>
<evidence type="ECO:0000313" key="3">
    <source>
        <dbReference type="Proteomes" id="UP000600080"/>
    </source>
</evidence>
<dbReference type="Gene3D" id="1.50.10.10">
    <property type="match status" value="1"/>
</dbReference>
<dbReference type="InterPro" id="IPR012341">
    <property type="entry name" value="6hp_glycosidase-like_sf"/>
</dbReference>
<dbReference type="EMBL" id="BMND01000015">
    <property type="protein sequence ID" value="GGN49520.1"/>
    <property type="molecule type" value="Genomic_DNA"/>
</dbReference>
<evidence type="ECO:0008006" key="4">
    <source>
        <dbReference type="Google" id="ProtNLM"/>
    </source>
</evidence>
<dbReference type="SUPFAM" id="SSF48208">
    <property type="entry name" value="Six-hairpin glycosidases"/>
    <property type="match status" value="1"/>
</dbReference>
<comment type="caution">
    <text evidence="2">The sequence shown here is derived from an EMBL/GenBank/DDBJ whole genome shotgun (WGS) entry which is preliminary data.</text>
</comment>